<protein>
    <submittedName>
        <fullName evidence="1">Uncharacterized protein</fullName>
    </submittedName>
</protein>
<name>A0ACC0XWS2_9ROSI</name>
<evidence type="ECO:0000313" key="2">
    <source>
        <dbReference type="Proteomes" id="UP001163603"/>
    </source>
</evidence>
<proteinExistence type="predicted"/>
<dbReference type="EMBL" id="CM047745">
    <property type="protein sequence ID" value="KAJ0025971.1"/>
    <property type="molecule type" value="Genomic_DNA"/>
</dbReference>
<comment type="caution">
    <text evidence="1">The sequence shown here is derived from an EMBL/GenBank/DDBJ whole genome shotgun (WGS) entry which is preliminary data.</text>
</comment>
<gene>
    <name evidence="1" type="ORF">Pint_08884</name>
</gene>
<reference evidence="2" key="1">
    <citation type="journal article" date="2023" name="G3 (Bethesda)">
        <title>Genome assembly and association tests identify interacting loci associated with vigor, precocity, and sex in interspecific pistachio rootstocks.</title>
        <authorList>
            <person name="Palmer W."/>
            <person name="Jacygrad E."/>
            <person name="Sagayaradj S."/>
            <person name="Cavanaugh K."/>
            <person name="Han R."/>
            <person name="Bertier L."/>
            <person name="Beede B."/>
            <person name="Kafkas S."/>
            <person name="Golino D."/>
            <person name="Preece J."/>
            <person name="Michelmore R."/>
        </authorList>
    </citation>
    <scope>NUCLEOTIDE SEQUENCE [LARGE SCALE GENOMIC DNA]</scope>
</reference>
<evidence type="ECO:0000313" key="1">
    <source>
        <dbReference type="EMBL" id="KAJ0025971.1"/>
    </source>
</evidence>
<keyword evidence="2" id="KW-1185">Reference proteome</keyword>
<dbReference type="Proteomes" id="UP001163603">
    <property type="component" value="Chromosome 10"/>
</dbReference>
<accession>A0ACC0XWS2</accession>
<organism evidence="1 2">
    <name type="scientific">Pistacia integerrima</name>
    <dbReference type="NCBI Taxonomy" id="434235"/>
    <lineage>
        <taxon>Eukaryota</taxon>
        <taxon>Viridiplantae</taxon>
        <taxon>Streptophyta</taxon>
        <taxon>Embryophyta</taxon>
        <taxon>Tracheophyta</taxon>
        <taxon>Spermatophyta</taxon>
        <taxon>Magnoliopsida</taxon>
        <taxon>eudicotyledons</taxon>
        <taxon>Gunneridae</taxon>
        <taxon>Pentapetalae</taxon>
        <taxon>rosids</taxon>
        <taxon>malvids</taxon>
        <taxon>Sapindales</taxon>
        <taxon>Anacardiaceae</taxon>
        <taxon>Pistacia</taxon>
    </lineage>
</organism>
<sequence length="538" mass="59221">MTLKLPILFFVGILNIFSVLTVHASIKCDRTCGNNLVSYPFGFSSGCHIHLNCSSKGHIFIGEFPVQTINSDNIKLIIQPTCIRSIKTLHQLFTHNYAPTARNAILLNDCNSTVNTCEIPSLIDLQTQFHSFKCDSNDSRNISCYSEEKDYGFLDYDNITRRQCKYLLSSISAEPSISGVSLDIQVVELGWWLEGSCYCSKDANCTPVLSPGGRQGFRCQCKQGFQGDGYHAGIGCHRASSDCNTAKFISGQCGGKIRTAVLIGGSVAGASLIISLGVVCCFIRRRSYSKTRNRTKHRLSQATGISIPIYPYKEIEKATNGFSEKQRLGTGAYGTVYQGKLHNNDLWVAIKRIKQRDTDSIEQVVNEIKLLSSVSHPNLVRLLGCSIEHGEQILVYEFMPNGTLDMRPSMMEVAVELEQIRMSRWASSEEITCTASPEPSPCSSFSNISEKPLSFSVKKGGIESRGGFFLLHTEANNVDIIDGLKENSPVSVQDPWLSEQSSPSSNSLLSNVHCSATVFSLHHGSLSSSELQVFDDAQ</sequence>